<evidence type="ECO:0000313" key="4">
    <source>
        <dbReference type="Proteomes" id="UP000314223"/>
    </source>
</evidence>
<dbReference type="PROSITE" id="PS51257">
    <property type="entry name" value="PROKAR_LIPOPROTEIN"/>
    <property type="match status" value="1"/>
</dbReference>
<dbReference type="RefSeq" id="WP_139469533.1">
    <property type="nucleotide sequence ID" value="NZ_VDMQ01000009.1"/>
</dbReference>
<accession>A0A5C4WZU4</accession>
<evidence type="ECO:0000313" key="3">
    <source>
        <dbReference type="EMBL" id="TNM53599.1"/>
    </source>
</evidence>
<keyword evidence="2" id="KW-0732">Signal</keyword>
<dbReference type="PANTHER" id="PTHR34512">
    <property type="entry name" value="CELL SURFACE PROTEIN"/>
    <property type="match status" value="1"/>
</dbReference>
<dbReference type="AlphaFoldDB" id="A0A5C4WZU4"/>
<reference evidence="3 4" key="1">
    <citation type="submission" date="2019-06" db="EMBL/GenBank/DDBJ databases">
        <authorList>
            <person name="Mardanova A.M."/>
            <person name="Pudova D.S."/>
            <person name="Shagimardanova E.I."/>
            <person name="Gogoleva N.E."/>
            <person name="Lutfullin M.T."/>
            <person name="Hadieva G.F."/>
            <person name="Sharipova M.R."/>
        </authorList>
    </citation>
    <scope>NUCLEOTIDE SEQUENCE [LARGE SCALE GENOMIC DNA]</scope>
    <source>
        <strain evidence="3 4">MG-1</strain>
    </source>
</reference>
<evidence type="ECO:0000256" key="1">
    <source>
        <dbReference type="SAM" id="MobiDB-lite"/>
    </source>
</evidence>
<sequence length="834" mass="87098">MNRIRPRQALGAILLCCTFTAIAGCTSDSNRPLEFSPDALLKGTDIGADDLSGTRIIGDIALVTTTHFSGGTLAAIDLPSGKTLWSTDDGDPILRGEGARVDLSSPHEALPPTVRDLGKGKFDVLVPYRKARGSADSTEDATSPSDSGSTPPLDRGIAAVSGEDGHAVWTSEAFEKASRGTDEGMARPVLAGDDTVVAASGKRKGGHITGWILDAETGKTRSKTDNLWPVALGTNADSSGTVIVEPARKPDLLWSANGPDRIDKTAPRGIDPDSGDTVWDLDDRFDHASITAAAGNFAVVSGTLSSADSDGSAHSTELIDISDGSVVEELEDFAECRSSAVLIACDEDDELTTISGADAAIERSSPYDGDAAHSWNSAQVFGETIITEDTTQDGGDFKAVDREGETRIDDFDSVPAAMTDDYLVTCAEAAAKCTIHAADSDATSDLPIAANTPALKWGAALPSSHSTEADPDEIDLRGGGELTAATGVAVADEHVLVNGDKEDGYAVVSLETDSGDAAWTIDRTTDLRTEAGAAIDVEFSRFGDPDVVETKDGAKLVIPAVSGGRSGIAAIDVVTGEPDSFHPLADSEATVRVATTRSHLAAVTVKTSTEARTTMLTDFSTATKPKTVWKDKGTEAKRITAESVVVQKQVGEGRTAERTDVRVLGLGKDKEELWSSRDSRVDEVPGSVTAADGLVFIRWEDGTEIIDAEDGSSLASIGKRLADCVGAAGPVMCSSVPDTATSRPGFPVVVNTTDSGVEVTELRSRTVAGVSGSAAGNFFVEQPNGTLSIDSAGVVIDDDPPGGLRSVSKDGVALFRTSLSQDWYRPAWEIRRLK</sequence>
<dbReference type="EMBL" id="VDMQ01000009">
    <property type="protein sequence ID" value="TNM53599.1"/>
    <property type="molecule type" value="Genomic_DNA"/>
</dbReference>
<organism evidence="3 4">
    <name type="scientific">Brevibacterium sediminis</name>
    <dbReference type="NCBI Taxonomy" id="1857024"/>
    <lineage>
        <taxon>Bacteria</taxon>
        <taxon>Bacillati</taxon>
        <taxon>Actinomycetota</taxon>
        <taxon>Actinomycetes</taxon>
        <taxon>Micrococcales</taxon>
        <taxon>Brevibacteriaceae</taxon>
        <taxon>Brevibacterium</taxon>
    </lineage>
</organism>
<comment type="caution">
    <text evidence="3">The sequence shown here is derived from an EMBL/GenBank/DDBJ whole genome shotgun (WGS) entry which is preliminary data.</text>
</comment>
<protein>
    <recommendedName>
        <fullName evidence="5">PQQ-binding-like beta-propeller repeat protein</fullName>
    </recommendedName>
</protein>
<dbReference type="PANTHER" id="PTHR34512:SF30">
    <property type="entry name" value="OUTER MEMBRANE PROTEIN ASSEMBLY FACTOR BAMB"/>
    <property type="match status" value="1"/>
</dbReference>
<feature type="chain" id="PRO_5022790383" description="PQQ-binding-like beta-propeller repeat protein" evidence="2">
    <location>
        <begin position="24"/>
        <end position="834"/>
    </location>
</feature>
<dbReference type="SUPFAM" id="SSF50998">
    <property type="entry name" value="Quinoprotein alcohol dehydrogenase-like"/>
    <property type="match status" value="1"/>
</dbReference>
<feature type="signal peptide" evidence="2">
    <location>
        <begin position="1"/>
        <end position="23"/>
    </location>
</feature>
<evidence type="ECO:0000256" key="2">
    <source>
        <dbReference type="SAM" id="SignalP"/>
    </source>
</evidence>
<dbReference type="InterPro" id="IPR011047">
    <property type="entry name" value="Quinoprotein_ADH-like_sf"/>
</dbReference>
<feature type="compositionally biased region" description="Polar residues" evidence="1">
    <location>
        <begin position="140"/>
        <end position="150"/>
    </location>
</feature>
<feature type="region of interest" description="Disordered" evidence="1">
    <location>
        <begin position="133"/>
        <end position="157"/>
    </location>
</feature>
<proteinExistence type="predicted"/>
<name>A0A5C4WZU4_9MICO</name>
<dbReference type="Proteomes" id="UP000314223">
    <property type="component" value="Unassembled WGS sequence"/>
</dbReference>
<gene>
    <name evidence="3" type="ORF">FHQ09_14535</name>
</gene>
<evidence type="ECO:0008006" key="5">
    <source>
        <dbReference type="Google" id="ProtNLM"/>
    </source>
</evidence>